<name>A0ABX2ZYA5_9GAMM</name>
<feature type="region of interest" description="Disordered" evidence="1">
    <location>
        <begin position="49"/>
        <end position="71"/>
    </location>
</feature>
<sequence>MSNRSYPGDLMVSDEPHVKLDREKFLECIDTLSKAARATPSENKNHLLFFSQLESEDNKASENDYDNGRNF</sequence>
<keyword evidence="3" id="KW-1185">Reference proteome</keyword>
<evidence type="ECO:0000313" key="3">
    <source>
        <dbReference type="Proteomes" id="UP000094329"/>
    </source>
</evidence>
<dbReference type="Proteomes" id="UP000094329">
    <property type="component" value="Unassembled WGS sequence"/>
</dbReference>
<evidence type="ECO:0000313" key="2">
    <source>
        <dbReference type="EMBL" id="ODN41592.1"/>
    </source>
</evidence>
<reference evidence="2 3" key="1">
    <citation type="submission" date="2016-08" db="EMBL/GenBank/DDBJ databases">
        <title>Draft genome sequence of Candidatus Piscirickettsia litoralis, from seawater.</title>
        <authorList>
            <person name="Wan X."/>
            <person name="Lee A.J."/>
            <person name="Hou S."/>
            <person name="Donachie S.P."/>
        </authorList>
    </citation>
    <scope>NUCLEOTIDE SEQUENCE [LARGE SCALE GENOMIC DNA]</scope>
    <source>
        <strain evidence="2 3">Y2</strain>
    </source>
</reference>
<evidence type="ECO:0000256" key="1">
    <source>
        <dbReference type="SAM" id="MobiDB-lite"/>
    </source>
</evidence>
<accession>A0ABX2ZYA5</accession>
<dbReference type="RefSeq" id="WP_069314056.1">
    <property type="nucleotide sequence ID" value="NZ_MDTU01000002.1"/>
</dbReference>
<gene>
    <name evidence="2" type="ORF">BGC07_15955</name>
</gene>
<comment type="caution">
    <text evidence="2">The sequence shown here is derived from an EMBL/GenBank/DDBJ whole genome shotgun (WGS) entry which is preliminary data.</text>
</comment>
<proteinExistence type="predicted"/>
<dbReference type="EMBL" id="MDTU01000002">
    <property type="protein sequence ID" value="ODN41592.1"/>
    <property type="molecule type" value="Genomic_DNA"/>
</dbReference>
<organism evidence="2 3">
    <name type="scientific">Piscirickettsia litoralis</name>
    <dbReference type="NCBI Taxonomy" id="1891921"/>
    <lineage>
        <taxon>Bacteria</taxon>
        <taxon>Pseudomonadati</taxon>
        <taxon>Pseudomonadota</taxon>
        <taxon>Gammaproteobacteria</taxon>
        <taxon>Thiotrichales</taxon>
        <taxon>Piscirickettsiaceae</taxon>
        <taxon>Piscirickettsia</taxon>
    </lineage>
</organism>
<protein>
    <submittedName>
        <fullName evidence="2">Uncharacterized protein</fullName>
    </submittedName>
</protein>